<feature type="non-terminal residue" evidence="6">
    <location>
        <position position="1"/>
    </location>
</feature>
<proteinExistence type="predicted"/>
<evidence type="ECO:0000256" key="2">
    <source>
        <dbReference type="ARBA" id="ARBA00022771"/>
    </source>
</evidence>
<dbReference type="GO" id="GO:0005737">
    <property type="term" value="C:cytoplasm"/>
    <property type="evidence" value="ECO:0007669"/>
    <property type="project" value="UniProtKB-ARBA"/>
</dbReference>
<organism evidence="6">
    <name type="scientific">Aquarana catesbeiana</name>
    <name type="common">American bullfrog</name>
    <name type="synonym">Rana catesbeiana</name>
    <dbReference type="NCBI Taxonomy" id="8400"/>
    <lineage>
        <taxon>Eukaryota</taxon>
        <taxon>Metazoa</taxon>
        <taxon>Chordata</taxon>
        <taxon>Craniata</taxon>
        <taxon>Vertebrata</taxon>
        <taxon>Euteleostomi</taxon>
        <taxon>Amphibia</taxon>
        <taxon>Batrachia</taxon>
        <taxon>Anura</taxon>
        <taxon>Neobatrachia</taxon>
        <taxon>Ranoidea</taxon>
        <taxon>Ranidae</taxon>
        <taxon>Aquarana</taxon>
    </lineage>
</organism>
<dbReference type="SUPFAM" id="SSF49899">
    <property type="entry name" value="Concanavalin A-like lectins/glucanases"/>
    <property type="match status" value="1"/>
</dbReference>
<evidence type="ECO:0000256" key="4">
    <source>
        <dbReference type="ARBA" id="ARBA00023054"/>
    </source>
</evidence>
<dbReference type="GO" id="GO:0008270">
    <property type="term" value="F:zinc ion binding"/>
    <property type="evidence" value="ECO:0007669"/>
    <property type="project" value="UniProtKB-KW"/>
</dbReference>
<dbReference type="InterPro" id="IPR043136">
    <property type="entry name" value="B30.2/SPRY_sf"/>
</dbReference>
<dbReference type="Pfam" id="PF00622">
    <property type="entry name" value="SPRY"/>
    <property type="match status" value="1"/>
</dbReference>
<evidence type="ECO:0000259" key="5">
    <source>
        <dbReference type="PROSITE" id="PS50188"/>
    </source>
</evidence>
<keyword evidence="2" id="KW-0863">Zinc-finger</keyword>
<gene>
    <name evidence="6" type="ORF">AB205_0220150</name>
</gene>
<dbReference type="PROSITE" id="PS50188">
    <property type="entry name" value="B302_SPRY"/>
    <property type="match status" value="1"/>
</dbReference>
<dbReference type="InterPro" id="IPR013320">
    <property type="entry name" value="ConA-like_dom_sf"/>
</dbReference>
<dbReference type="PANTHER" id="PTHR25465:SF66">
    <property type="entry name" value="B BOX AND SPRY DOMAIN-CONTAINING PROTEIN"/>
    <property type="match status" value="1"/>
</dbReference>
<dbReference type="InterPro" id="IPR003879">
    <property type="entry name" value="Butyrophylin_SPRY"/>
</dbReference>
<evidence type="ECO:0000313" key="6">
    <source>
        <dbReference type="EMBL" id="PIO33087.1"/>
    </source>
</evidence>
<dbReference type="InterPro" id="IPR006574">
    <property type="entry name" value="PRY"/>
</dbReference>
<accession>A0A2G9RYV7</accession>
<keyword evidence="4" id="KW-0175">Coiled coil</keyword>
<dbReference type="Pfam" id="PF13765">
    <property type="entry name" value="PRY"/>
    <property type="match status" value="1"/>
</dbReference>
<dbReference type="Gene3D" id="2.60.120.920">
    <property type="match status" value="1"/>
</dbReference>
<name>A0A2G9RYV7_AQUCT</name>
<keyword evidence="3" id="KW-0862">Zinc</keyword>
<keyword evidence="1" id="KW-0479">Metal-binding</keyword>
<sequence length="301" mass="34397">SKARASREMIIQRLMFIRTVCENEEQRLLEEVHAEEERVQQGILTQKAHWTESSKKLSSIRNYLVDILTKMDDLSLINSETEMDERTEEAEGILEPEESEKLKFNIDRVQSPLLNKLWASSVLCSTTACEDLTFDEKSISPLLALSENNTLKFLQKKAKTYPDGPERFDHWPNCLANESFQKGIHCWKVNVEKSCAYKLGITYRSIARRGSGNDARLGFNPVSWIFSRYDKDFRFSHDSQHEVVELLKSPKHIGVLVDIDGGELVFFDPGSFVILHSHQTKFTAPISPVFAVADEGISLEK</sequence>
<dbReference type="PANTHER" id="PTHR25465">
    <property type="entry name" value="B-BOX DOMAIN CONTAINING"/>
    <property type="match status" value="1"/>
</dbReference>
<dbReference type="SMART" id="SM00449">
    <property type="entry name" value="SPRY"/>
    <property type="match status" value="1"/>
</dbReference>
<dbReference type="OrthoDB" id="9875313at2759"/>
<dbReference type="AlphaFoldDB" id="A0A2G9RYV7"/>
<dbReference type="PRINTS" id="PR01407">
    <property type="entry name" value="BUTYPHLNCDUF"/>
</dbReference>
<dbReference type="InterPro" id="IPR001870">
    <property type="entry name" value="B30.2/SPRY"/>
</dbReference>
<feature type="domain" description="B30.2/SPRY" evidence="5">
    <location>
        <begin position="112"/>
        <end position="301"/>
    </location>
</feature>
<dbReference type="EMBL" id="KV928498">
    <property type="protein sequence ID" value="PIO33087.1"/>
    <property type="molecule type" value="Genomic_DNA"/>
</dbReference>
<reference evidence="6" key="1">
    <citation type="submission" date="2017-08" db="EMBL/GenBank/DDBJ databases">
        <title>Assembly of the North American Bullfrog Genome.</title>
        <authorList>
            <person name="Warren R.L."/>
            <person name="Vandervalk B.P."/>
            <person name="Kucuk E."/>
            <person name="Birol I."/>
            <person name="Helbing C."/>
            <person name="Pandoh P."/>
            <person name="Behsaz B."/>
            <person name="Mohamadi H."/>
            <person name="Chu J."/>
            <person name="Jackman S."/>
            <person name="Hammond S.A."/>
            <person name="Veldhoen N."/>
            <person name="Kirk H."/>
            <person name="Zhao Y."/>
            <person name="Coope R."/>
            <person name="Pleasance S."/>
            <person name="Moore R."/>
            <person name="Holt R."/>
        </authorList>
    </citation>
    <scope>NUCLEOTIDE SEQUENCE</scope>
    <source>
        <strain evidence="6">Bruno</strain>
        <tissue evidence="6">Liver</tissue>
    </source>
</reference>
<dbReference type="InterPro" id="IPR003877">
    <property type="entry name" value="SPRY_dom"/>
</dbReference>
<dbReference type="SMART" id="SM00589">
    <property type="entry name" value="PRY"/>
    <property type="match status" value="1"/>
</dbReference>
<dbReference type="InterPro" id="IPR051051">
    <property type="entry name" value="E3_ubiq-ligase_TRIM/RNF"/>
</dbReference>
<evidence type="ECO:0000256" key="1">
    <source>
        <dbReference type="ARBA" id="ARBA00022723"/>
    </source>
</evidence>
<protein>
    <recommendedName>
        <fullName evidence="5">B30.2/SPRY domain-containing protein</fullName>
    </recommendedName>
</protein>
<evidence type="ECO:0000256" key="3">
    <source>
        <dbReference type="ARBA" id="ARBA00022833"/>
    </source>
</evidence>